<feature type="transmembrane region" description="Helical" evidence="5">
    <location>
        <begin position="36"/>
        <end position="54"/>
    </location>
</feature>
<evidence type="ECO:0000256" key="5">
    <source>
        <dbReference type="SAM" id="Phobius"/>
    </source>
</evidence>
<organism evidence="6 7">
    <name type="scientific">Clostridium liquoris</name>
    <dbReference type="NCBI Taxonomy" id="1289519"/>
    <lineage>
        <taxon>Bacteria</taxon>
        <taxon>Bacillati</taxon>
        <taxon>Bacillota</taxon>
        <taxon>Clostridia</taxon>
        <taxon>Eubacteriales</taxon>
        <taxon>Clostridiaceae</taxon>
        <taxon>Clostridium</taxon>
    </lineage>
</organism>
<evidence type="ECO:0000313" key="6">
    <source>
        <dbReference type="EMBL" id="PRR80424.1"/>
    </source>
</evidence>
<comment type="subcellular location">
    <subcellularLocation>
        <location evidence="1">Membrane</location>
        <topology evidence="1">Multi-pass membrane protein</topology>
    </subcellularLocation>
</comment>
<dbReference type="Pfam" id="PF02535">
    <property type="entry name" value="Zip"/>
    <property type="match status" value="1"/>
</dbReference>
<evidence type="ECO:0000256" key="4">
    <source>
        <dbReference type="ARBA" id="ARBA00023136"/>
    </source>
</evidence>
<keyword evidence="2 5" id="KW-0812">Transmembrane</keyword>
<feature type="transmembrane region" description="Helical" evidence="5">
    <location>
        <begin position="188"/>
        <end position="209"/>
    </location>
</feature>
<dbReference type="EMBL" id="PVXO01000006">
    <property type="protein sequence ID" value="PRR80424.1"/>
    <property type="molecule type" value="Genomic_DNA"/>
</dbReference>
<feature type="transmembrane region" description="Helical" evidence="5">
    <location>
        <begin position="99"/>
        <end position="123"/>
    </location>
</feature>
<comment type="caution">
    <text evidence="6">The sequence shown here is derived from an EMBL/GenBank/DDBJ whole genome shotgun (WGS) entry which is preliminary data.</text>
</comment>
<evidence type="ECO:0000256" key="3">
    <source>
        <dbReference type="ARBA" id="ARBA00022989"/>
    </source>
</evidence>
<accession>A0A2T0B967</accession>
<dbReference type="GO" id="GO:0046873">
    <property type="term" value="F:metal ion transmembrane transporter activity"/>
    <property type="evidence" value="ECO:0007669"/>
    <property type="project" value="InterPro"/>
</dbReference>
<feature type="transmembrane region" description="Helical" evidence="5">
    <location>
        <begin position="160"/>
        <end position="181"/>
    </location>
</feature>
<feature type="transmembrane region" description="Helical" evidence="5">
    <location>
        <begin position="215"/>
        <end position="236"/>
    </location>
</feature>
<keyword evidence="3 5" id="KW-1133">Transmembrane helix</keyword>
<gene>
    <name evidence="6" type="primary">zupT</name>
    <name evidence="6" type="ORF">CLLI_03050</name>
</gene>
<evidence type="ECO:0000256" key="1">
    <source>
        <dbReference type="ARBA" id="ARBA00004141"/>
    </source>
</evidence>
<keyword evidence="7" id="KW-1185">Reference proteome</keyword>
<proteinExistence type="predicted"/>
<dbReference type="AlphaFoldDB" id="A0A2T0B967"/>
<keyword evidence="4 5" id="KW-0472">Membrane</keyword>
<dbReference type="Proteomes" id="UP000239706">
    <property type="component" value="Unassembled WGS sequence"/>
</dbReference>
<feature type="transmembrane region" description="Helical" evidence="5">
    <location>
        <begin position="66"/>
        <end position="87"/>
    </location>
</feature>
<dbReference type="PANTHER" id="PTHR16950">
    <property type="entry name" value="ZINC TRANSPORTER SLC39A7 HISTIDINE-RICH MEMBRANE PROTEIN KE4"/>
    <property type="match status" value="1"/>
</dbReference>
<reference evidence="6 7" key="1">
    <citation type="submission" date="2018-03" db="EMBL/GenBank/DDBJ databases">
        <title>Genome sequence of Clostridium liquoris DSM 100320.</title>
        <authorList>
            <person name="Poehlein A."/>
            <person name="Daniel R."/>
        </authorList>
    </citation>
    <scope>NUCLEOTIDE SEQUENCE [LARGE SCALE GENOMIC DNA]</scope>
    <source>
        <strain evidence="6 7">DSM 100320</strain>
    </source>
</reference>
<protein>
    <submittedName>
        <fullName evidence="6">Zinc transporter ZupT</fullName>
    </submittedName>
</protein>
<evidence type="ECO:0000256" key="2">
    <source>
        <dbReference type="ARBA" id="ARBA00022692"/>
    </source>
</evidence>
<dbReference type="PANTHER" id="PTHR16950:SF16">
    <property type="entry name" value="ZINC TRANSPORTER ZIP13"/>
    <property type="match status" value="1"/>
</dbReference>
<evidence type="ECO:0000313" key="7">
    <source>
        <dbReference type="Proteomes" id="UP000239706"/>
    </source>
</evidence>
<dbReference type="GO" id="GO:0016020">
    <property type="term" value="C:membrane"/>
    <property type="evidence" value="ECO:0007669"/>
    <property type="project" value="UniProtKB-SubCell"/>
</dbReference>
<feature type="transmembrane region" description="Helical" evidence="5">
    <location>
        <begin position="6"/>
        <end position="29"/>
    </location>
</feature>
<dbReference type="InterPro" id="IPR003689">
    <property type="entry name" value="ZIP"/>
</dbReference>
<sequence>MGNLIVMIILGSIISLSGTTIGALMGLMIKNPSKRTLGTLIGFSGGLMLSIVVFDLIPEALQNWGFINTIICCIMGIILVTLVDNYLQLNKVDRHIKMALITAIGLMIHNFPEGIIMGCGFAAGGSLGIKMSLIIAIHDIPEGVAVSAPLMASKVKPLKILLYTMTTAFPTVIGTFIGAYIGKMSIDALGISLSFASGIMLYVVCGEMIPESSKLWEGVSSTIGILSGVIFGLILIRLL</sequence>
<name>A0A2T0B967_9CLOT</name>